<evidence type="ECO:0000313" key="3">
    <source>
        <dbReference type="Proteomes" id="UP000244336"/>
    </source>
</evidence>
<accession>A0A2T7FBP1</accession>
<evidence type="ECO:0000313" key="2">
    <source>
        <dbReference type="EMBL" id="PUZ77478.1"/>
    </source>
</evidence>
<feature type="region of interest" description="Disordered" evidence="1">
    <location>
        <begin position="1"/>
        <end position="117"/>
    </location>
</feature>
<organism evidence="2 3">
    <name type="scientific">Panicum hallii var. hallii</name>
    <dbReference type="NCBI Taxonomy" id="1504633"/>
    <lineage>
        <taxon>Eukaryota</taxon>
        <taxon>Viridiplantae</taxon>
        <taxon>Streptophyta</taxon>
        <taxon>Embryophyta</taxon>
        <taxon>Tracheophyta</taxon>
        <taxon>Spermatophyta</taxon>
        <taxon>Magnoliopsida</taxon>
        <taxon>Liliopsida</taxon>
        <taxon>Poales</taxon>
        <taxon>Poaceae</taxon>
        <taxon>PACMAD clade</taxon>
        <taxon>Panicoideae</taxon>
        <taxon>Panicodae</taxon>
        <taxon>Paniceae</taxon>
        <taxon>Panicinae</taxon>
        <taxon>Panicum</taxon>
        <taxon>Panicum sect. Panicum</taxon>
    </lineage>
</organism>
<keyword evidence="3" id="KW-1185">Reference proteome</keyword>
<dbReference type="STRING" id="1504633.A0A2T7FBP1"/>
<feature type="compositionally biased region" description="Basic residues" evidence="1">
    <location>
        <begin position="74"/>
        <end position="83"/>
    </location>
</feature>
<protein>
    <submittedName>
        <fullName evidence="2">Uncharacterized protein</fullName>
    </submittedName>
</protein>
<dbReference type="Proteomes" id="UP000244336">
    <property type="component" value="Chromosome 1"/>
</dbReference>
<proteinExistence type="predicted"/>
<dbReference type="PANTHER" id="PTHR47076:SF13">
    <property type="entry name" value="OS02G0743200 PROTEIN"/>
    <property type="match status" value="1"/>
</dbReference>
<dbReference type="AlphaFoldDB" id="A0A2T7FBP1"/>
<sequence>MLCMGPTKLHLPARSARNLHREKVSAGASHERCKAPGPAAPGTRQRAAPTIDSTPAASKPPPNKIPAARTRQAQAHHKSPPKKIHPETPSRRGPPAAAAEGFPGPRPDTTPGGRAMDTDFGGASAAGMDEAEAAFFARRGRRCCCFPWPASSAASHQRVGAAAGLAEEESWWQRAADAVLKVREWSELVAGPRWKTFIRRFGRTGPPTRPHHHFGGRKLNYDALSYALNFDEGHGASPEGDYTGYRDFSARFVGPPASAKSSMDLGGRDAPPLFNPPPQPPHDGAGRA</sequence>
<feature type="region of interest" description="Disordered" evidence="1">
    <location>
        <begin position="256"/>
        <end position="288"/>
    </location>
</feature>
<name>A0A2T7FBP1_9POAL</name>
<gene>
    <name evidence="2" type="ORF">GQ55_1G374700</name>
</gene>
<evidence type="ECO:0000256" key="1">
    <source>
        <dbReference type="SAM" id="MobiDB-lite"/>
    </source>
</evidence>
<feature type="compositionally biased region" description="Low complexity" evidence="1">
    <location>
        <begin position="91"/>
        <end position="114"/>
    </location>
</feature>
<dbReference type="Gramene" id="PUZ77478">
    <property type="protein sequence ID" value="PUZ77478"/>
    <property type="gene ID" value="GQ55_1G374700"/>
</dbReference>
<dbReference type="PANTHER" id="PTHR47076">
    <property type="entry name" value="NHL DOMAIN PROTEIN"/>
    <property type="match status" value="1"/>
</dbReference>
<reference evidence="2 3" key="1">
    <citation type="submission" date="2018-04" db="EMBL/GenBank/DDBJ databases">
        <title>WGS assembly of Panicum hallii var. hallii HAL2.</title>
        <authorList>
            <person name="Lovell J."/>
            <person name="Jenkins J."/>
            <person name="Lowry D."/>
            <person name="Mamidi S."/>
            <person name="Sreedasyam A."/>
            <person name="Weng X."/>
            <person name="Barry K."/>
            <person name="Bonette J."/>
            <person name="Campitelli B."/>
            <person name="Daum C."/>
            <person name="Gordon S."/>
            <person name="Gould B."/>
            <person name="Lipzen A."/>
            <person name="MacQueen A."/>
            <person name="Palacio-Mejia J."/>
            <person name="Plott C."/>
            <person name="Shakirov E."/>
            <person name="Shu S."/>
            <person name="Yoshinaga Y."/>
            <person name="Zane M."/>
            <person name="Rokhsar D."/>
            <person name="Grimwood J."/>
            <person name="Schmutz J."/>
            <person name="Juenger T."/>
        </authorList>
    </citation>
    <scope>NUCLEOTIDE SEQUENCE [LARGE SCALE GENOMIC DNA]</scope>
    <source>
        <strain evidence="3">cv. HAL2</strain>
    </source>
</reference>
<feature type="compositionally biased region" description="Basic and acidic residues" evidence="1">
    <location>
        <begin position="19"/>
        <end position="34"/>
    </location>
</feature>
<dbReference type="OrthoDB" id="1723198at2759"/>
<dbReference type="EMBL" id="CM009749">
    <property type="protein sequence ID" value="PUZ77478.1"/>
    <property type="molecule type" value="Genomic_DNA"/>
</dbReference>